<dbReference type="KEGG" id="lpv:HYN51_05300"/>
<keyword evidence="2" id="KW-1185">Reference proteome</keyword>
<dbReference type="RefSeq" id="WP_108900101.1">
    <property type="nucleotide sequence ID" value="NZ_CP029185.2"/>
</dbReference>
<dbReference type="EMBL" id="CP029185">
    <property type="protein sequence ID" value="AWH88026.1"/>
    <property type="molecule type" value="Genomic_DNA"/>
</dbReference>
<evidence type="ECO:0000313" key="2">
    <source>
        <dbReference type="Proteomes" id="UP000244908"/>
    </source>
</evidence>
<dbReference type="Proteomes" id="UP000244908">
    <property type="component" value="Chromosome"/>
</dbReference>
<protein>
    <submittedName>
        <fullName evidence="1">Uncharacterized protein</fullName>
    </submittedName>
</protein>
<name>A0A2Y9TWL9_9GAMM</name>
<proteinExistence type="predicted"/>
<evidence type="ECO:0000313" key="1">
    <source>
        <dbReference type="EMBL" id="AWH88026.1"/>
    </source>
</evidence>
<organism evidence="1 2">
    <name type="scientific">Limnobaculum parvum</name>
    <dbReference type="NCBI Taxonomy" id="2172103"/>
    <lineage>
        <taxon>Bacteria</taxon>
        <taxon>Pseudomonadati</taxon>
        <taxon>Pseudomonadota</taxon>
        <taxon>Gammaproteobacteria</taxon>
        <taxon>Enterobacterales</taxon>
        <taxon>Budviciaceae</taxon>
        <taxon>Limnobaculum</taxon>
    </lineage>
</organism>
<reference evidence="1 2" key="1">
    <citation type="journal article" date="2019" name="Int. J. Syst. Evol. Microbiol.">
        <title>Limnobaculum parvum gen. nov., sp. nov., isolated from a freshwater lake.</title>
        <authorList>
            <person name="Baek C."/>
            <person name="Shin S.K."/>
            <person name="Yi H."/>
        </authorList>
    </citation>
    <scope>NUCLEOTIDE SEQUENCE [LARGE SCALE GENOMIC DNA]</scope>
    <source>
        <strain evidence="1 2">HYN0051</strain>
    </source>
</reference>
<dbReference type="AlphaFoldDB" id="A0A2Y9TWL9"/>
<gene>
    <name evidence="1" type="ORF">HYN51_05300</name>
</gene>
<dbReference type="OrthoDB" id="6636471at2"/>
<sequence>MAISIEQQLKNLLQPLLDASLIVKGEAVPEEPYAELSMVSCKALGMSDEVGQEVDEQGYLIIRGQRRAEIAIHYRGEGVVEQLNKLSDRLRKVSVSERFQLAQIGVEGSAQLKTEMKEDAEWTPNSETYLSLFIHYSVIIKDAISVIDNIHAATDGSEIMINLTR</sequence>
<accession>A0A2Y9TWL9</accession>